<accession>M1UJN5</accession>
<dbReference type="PATRIC" id="fig|1121353.3.peg.608"/>
<gene>
    <name evidence="2" type="ORF">H924_02935</name>
</gene>
<evidence type="ECO:0000313" key="3">
    <source>
        <dbReference type="Proteomes" id="UP000011760"/>
    </source>
</evidence>
<proteinExistence type="predicted"/>
<evidence type="ECO:0000313" key="2">
    <source>
        <dbReference type="EMBL" id="AGG66039.1"/>
    </source>
</evidence>
<feature type="transmembrane region" description="Helical" evidence="1">
    <location>
        <begin position="37"/>
        <end position="55"/>
    </location>
</feature>
<keyword evidence="1" id="KW-0472">Membrane</keyword>
<dbReference type="Proteomes" id="UP000011760">
    <property type="component" value="Chromosome"/>
</dbReference>
<feature type="transmembrane region" description="Helical" evidence="1">
    <location>
        <begin position="99"/>
        <end position="119"/>
    </location>
</feature>
<dbReference type="STRING" id="1121353.H924_02935"/>
<evidence type="ECO:0000256" key="1">
    <source>
        <dbReference type="SAM" id="Phobius"/>
    </source>
</evidence>
<dbReference type="EMBL" id="CP004354">
    <property type="protein sequence ID" value="AGG66039.1"/>
    <property type="molecule type" value="Genomic_DNA"/>
</dbReference>
<reference evidence="2 3" key="1">
    <citation type="submission" date="2013-02" db="EMBL/GenBank/DDBJ databases">
        <title>The complete genome sequence of Corynebacterium callunae DSM 20147.</title>
        <authorList>
            <person name="Ruckert C."/>
            <person name="Albersmeier A."/>
            <person name="Kalinowski J."/>
        </authorList>
    </citation>
    <scope>NUCLEOTIDE SEQUENCE [LARGE SCALE GENOMIC DNA]</scope>
    <source>
        <strain evidence="2 3">DSM 20147</strain>
    </source>
</reference>
<feature type="transmembrane region" description="Helical" evidence="1">
    <location>
        <begin position="76"/>
        <end position="93"/>
    </location>
</feature>
<keyword evidence="3" id="KW-1185">Reference proteome</keyword>
<dbReference type="HOGENOM" id="CLU_1882247_0_0_11"/>
<keyword evidence="1" id="KW-1133">Transmembrane helix</keyword>
<dbReference type="AlphaFoldDB" id="M1UJN5"/>
<dbReference type="eggNOG" id="ENOG5031XJX">
    <property type="taxonomic scope" value="Bacteria"/>
</dbReference>
<sequence>MKSHVTPIPTPAIIRLSASVLVGAAIAVLTTDLSPTIKFGVTAAGLIITLLLAFMHPYRSEVRMYRLQHNISPVPTPGQVMPLFVTWLMLMVAPFFSGAALWVTILVFVIVAGWIFLTFPHIDGTRKLAFANTQEAP</sequence>
<protein>
    <submittedName>
        <fullName evidence="2">Uncharacterized protein</fullName>
    </submittedName>
</protein>
<keyword evidence="1" id="KW-0812">Transmembrane</keyword>
<feature type="transmembrane region" description="Helical" evidence="1">
    <location>
        <begin position="12"/>
        <end position="31"/>
    </location>
</feature>
<organism evidence="2 3">
    <name type="scientific">Corynebacterium callunae DSM 20147</name>
    <dbReference type="NCBI Taxonomy" id="1121353"/>
    <lineage>
        <taxon>Bacteria</taxon>
        <taxon>Bacillati</taxon>
        <taxon>Actinomycetota</taxon>
        <taxon>Actinomycetes</taxon>
        <taxon>Mycobacteriales</taxon>
        <taxon>Corynebacteriaceae</taxon>
        <taxon>Corynebacterium</taxon>
    </lineage>
</organism>
<dbReference type="KEGG" id="ccn:H924_02935"/>
<name>M1UJN5_9CORY</name>